<evidence type="ECO:0000256" key="5">
    <source>
        <dbReference type="ARBA" id="ARBA00022741"/>
    </source>
</evidence>
<dbReference type="PANTHER" id="PTHR44329:SF41">
    <property type="entry name" value="OS12G0163800 PROTEIN"/>
    <property type="match status" value="1"/>
</dbReference>
<dbReference type="PROSITE" id="PS00108">
    <property type="entry name" value="PROTEIN_KINASE_ST"/>
    <property type="match status" value="1"/>
</dbReference>
<dbReference type="InterPro" id="IPR051681">
    <property type="entry name" value="Ser/Thr_Kinases-Pseudokinases"/>
</dbReference>
<sequence>MEFFVEGVGESSSPMKSSSFVGGFVGFDIRNEVYNKLIDNGNEEALSNPEDFRDQLDAHFNRLPARYGSDVNMDRVEDVLLHQKLLAQAKDQDNRPVFNVRFVENVQIRPDGIDDLQPYTVVPSTSRPCVNPELEGDMPSNQRQEVHHVPIHEIIFSTIDKPKLLSQLSALLSDIGLNIREAHVFSTTDGFSLDVFVVDGWPIEDTDGLHEAVEEAVARSEGSLSGSSPSHSIVEKALATQLKSGDWEIDGRLLTIGEKIASGSCGDLYHGSYLGTDVAVKILKSEHLNEALQVEFAQEVLILRKVRHRNVVRFIGACTKLPQLCIVTEYMPGGSLYDYLHKDHTVLDLPLLLKFAIDVCYGMEYLHQNDIIHRDLKTANLLMDTENVVKVADFGVARFQSQGGEMTAETGTYRWMAPEVINHLPYDQKVDVFSFAIVLWELTTAKVPYDTLTPLQAALGVREGLRPDLPNNANPRILDLMQRCWEAKPNNRPSFSEIRVELEELLHEVQDK</sequence>
<dbReference type="PANTHER" id="PTHR44329">
    <property type="entry name" value="SERINE/THREONINE-PROTEIN KINASE TNNI3K-RELATED"/>
    <property type="match status" value="1"/>
</dbReference>
<dbReference type="Gene3D" id="3.30.200.20">
    <property type="entry name" value="Phosphorylase Kinase, domain 1"/>
    <property type="match status" value="1"/>
</dbReference>
<comment type="catalytic activity">
    <reaction evidence="9">
        <text>L-seryl-[protein] + ATP = O-phospho-L-seryl-[protein] + ADP + H(+)</text>
        <dbReference type="Rhea" id="RHEA:17989"/>
        <dbReference type="Rhea" id="RHEA-COMP:9863"/>
        <dbReference type="Rhea" id="RHEA-COMP:11604"/>
        <dbReference type="ChEBI" id="CHEBI:15378"/>
        <dbReference type="ChEBI" id="CHEBI:29999"/>
        <dbReference type="ChEBI" id="CHEBI:30616"/>
        <dbReference type="ChEBI" id="CHEBI:83421"/>
        <dbReference type="ChEBI" id="CHEBI:456216"/>
        <dbReference type="EC" id="2.7.11.1"/>
    </reaction>
</comment>
<comment type="catalytic activity">
    <reaction evidence="8">
        <text>L-threonyl-[protein] + ATP = O-phospho-L-threonyl-[protein] + ADP + H(+)</text>
        <dbReference type="Rhea" id="RHEA:46608"/>
        <dbReference type="Rhea" id="RHEA-COMP:11060"/>
        <dbReference type="Rhea" id="RHEA-COMP:11605"/>
        <dbReference type="ChEBI" id="CHEBI:15378"/>
        <dbReference type="ChEBI" id="CHEBI:30013"/>
        <dbReference type="ChEBI" id="CHEBI:30616"/>
        <dbReference type="ChEBI" id="CHEBI:61977"/>
        <dbReference type="ChEBI" id="CHEBI:456216"/>
        <dbReference type="EC" id="2.7.11.1"/>
    </reaction>
</comment>
<accession>A0A2G5DW57</accession>
<keyword evidence="6" id="KW-0418">Kinase</keyword>
<dbReference type="CDD" id="cd13999">
    <property type="entry name" value="STKc_MAP3K-like"/>
    <property type="match status" value="1"/>
</dbReference>
<feature type="domain" description="Protein kinase" evidence="10">
    <location>
        <begin position="254"/>
        <end position="506"/>
    </location>
</feature>
<dbReference type="PROSITE" id="PS51671">
    <property type="entry name" value="ACT"/>
    <property type="match status" value="1"/>
</dbReference>
<proteinExistence type="inferred from homology"/>
<evidence type="ECO:0000256" key="8">
    <source>
        <dbReference type="ARBA" id="ARBA00047899"/>
    </source>
</evidence>
<comment type="similarity">
    <text evidence="1">Belongs to the protein kinase superfamily. TKL Ser/Thr protein kinase family. RAF subfamily.</text>
</comment>
<keyword evidence="13" id="KW-1185">Reference proteome</keyword>
<dbReference type="GO" id="GO:0005524">
    <property type="term" value="F:ATP binding"/>
    <property type="evidence" value="ECO:0007669"/>
    <property type="project" value="UniProtKB-KW"/>
</dbReference>
<protein>
    <recommendedName>
        <fullName evidence="2">non-specific serine/threonine protein kinase</fullName>
        <ecNumber evidence="2">2.7.11.1</ecNumber>
    </recommendedName>
</protein>
<evidence type="ECO:0000259" key="11">
    <source>
        <dbReference type="PROSITE" id="PS51671"/>
    </source>
</evidence>
<evidence type="ECO:0000256" key="9">
    <source>
        <dbReference type="ARBA" id="ARBA00048679"/>
    </source>
</evidence>
<gene>
    <name evidence="12" type="ORF">AQUCO_01400386v1</name>
</gene>
<dbReference type="SUPFAM" id="SSF55021">
    <property type="entry name" value="ACT-like"/>
    <property type="match status" value="1"/>
</dbReference>
<evidence type="ECO:0000256" key="4">
    <source>
        <dbReference type="ARBA" id="ARBA00022679"/>
    </source>
</evidence>
<dbReference type="InterPro" id="IPR002912">
    <property type="entry name" value="ACT_dom"/>
</dbReference>
<dbReference type="SMART" id="SM00220">
    <property type="entry name" value="S_TKc"/>
    <property type="match status" value="1"/>
</dbReference>
<dbReference type="OrthoDB" id="4062651at2759"/>
<evidence type="ECO:0000313" key="12">
    <source>
        <dbReference type="EMBL" id="PIA47741.1"/>
    </source>
</evidence>
<reference evidence="12 13" key="1">
    <citation type="submission" date="2017-09" db="EMBL/GenBank/DDBJ databases">
        <title>WGS assembly of Aquilegia coerulea Goldsmith.</title>
        <authorList>
            <person name="Hodges S."/>
            <person name="Kramer E."/>
            <person name="Nordborg M."/>
            <person name="Tomkins J."/>
            <person name="Borevitz J."/>
            <person name="Derieg N."/>
            <person name="Yan J."/>
            <person name="Mihaltcheva S."/>
            <person name="Hayes R.D."/>
            <person name="Rokhsar D."/>
        </authorList>
    </citation>
    <scope>NUCLEOTIDE SEQUENCE [LARGE SCALE GENOMIC DNA]</scope>
    <source>
        <strain evidence="13">cv. Goldsmith</strain>
    </source>
</reference>
<dbReference type="FunFam" id="3.30.200.20:FF:000060">
    <property type="entry name" value="Serine/threonine-protein kinase isoform 1"/>
    <property type="match status" value="1"/>
</dbReference>
<dbReference type="Proteomes" id="UP000230069">
    <property type="component" value="Unassembled WGS sequence"/>
</dbReference>
<feature type="domain" description="ACT" evidence="11">
    <location>
        <begin position="153"/>
        <end position="229"/>
    </location>
</feature>
<evidence type="ECO:0000313" key="13">
    <source>
        <dbReference type="Proteomes" id="UP000230069"/>
    </source>
</evidence>
<evidence type="ECO:0000256" key="1">
    <source>
        <dbReference type="ARBA" id="ARBA00010507"/>
    </source>
</evidence>
<name>A0A2G5DW57_AQUCA</name>
<evidence type="ECO:0000256" key="6">
    <source>
        <dbReference type="ARBA" id="ARBA00022777"/>
    </source>
</evidence>
<organism evidence="12 13">
    <name type="scientific">Aquilegia coerulea</name>
    <name type="common">Rocky mountain columbine</name>
    <dbReference type="NCBI Taxonomy" id="218851"/>
    <lineage>
        <taxon>Eukaryota</taxon>
        <taxon>Viridiplantae</taxon>
        <taxon>Streptophyta</taxon>
        <taxon>Embryophyta</taxon>
        <taxon>Tracheophyta</taxon>
        <taxon>Spermatophyta</taxon>
        <taxon>Magnoliopsida</taxon>
        <taxon>Ranunculales</taxon>
        <taxon>Ranunculaceae</taxon>
        <taxon>Thalictroideae</taxon>
        <taxon>Aquilegia</taxon>
    </lineage>
</organism>
<dbReference type="EC" id="2.7.11.1" evidence="2"/>
<keyword evidence="7" id="KW-0067">ATP-binding</keyword>
<evidence type="ECO:0000256" key="7">
    <source>
        <dbReference type="ARBA" id="ARBA00022840"/>
    </source>
</evidence>
<evidence type="ECO:0000256" key="3">
    <source>
        <dbReference type="ARBA" id="ARBA00022527"/>
    </source>
</evidence>
<dbReference type="InterPro" id="IPR000719">
    <property type="entry name" value="Prot_kinase_dom"/>
</dbReference>
<dbReference type="EMBL" id="KZ305031">
    <property type="protein sequence ID" value="PIA47741.1"/>
    <property type="molecule type" value="Genomic_DNA"/>
</dbReference>
<dbReference type="InterPro" id="IPR001245">
    <property type="entry name" value="Ser-Thr/Tyr_kinase_cat_dom"/>
</dbReference>
<dbReference type="InterPro" id="IPR008271">
    <property type="entry name" value="Ser/Thr_kinase_AS"/>
</dbReference>
<dbReference type="PRINTS" id="PR00109">
    <property type="entry name" value="TYRKINASE"/>
</dbReference>
<evidence type="ECO:0000256" key="2">
    <source>
        <dbReference type="ARBA" id="ARBA00012513"/>
    </source>
</evidence>
<dbReference type="PROSITE" id="PS50011">
    <property type="entry name" value="PROTEIN_KINASE_DOM"/>
    <property type="match status" value="1"/>
</dbReference>
<keyword evidence="4" id="KW-0808">Transferase</keyword>
<dbReference type="SUPFAM" id="SSF56112">
    <property type="entry name" value="Protein kinase-like (PK-like)"/>
    <property type="match status" value="1"/>
</dbReference>
<keyword evidence="3" id="KW-0723">Serine/threonine-protein kinase</keyword>
<evidence type="ECO:0000259" key="10">
    <source>
        <dbReference type="PROSITE" id="PS50011"/>
    </source>
</evidence>
<dbReference type="InterPro" id="IPR045865">
    <property type="entry name" value="ACT-like_dom_sf"/>
</dbReference>
<dbReference type="InterPro" id="IPR011009">
    <property type="entry name" value="Kinase-like_dom_sf"/>
</dbReference>
<dbReference type="AlphaFoldDB" id="A0A2G5DW57"/>
<dbReference type="Pfam" id="PF07714">
    <property type="entry name" value="PK_Tyr_Ser-Thr"/>
    <property type="match status" value="1"/>
</dbReference>
<keyword evidence="5" id="KW-0547">Nucleotide-binding</keyword>
<dbReference type="Gene3D" id="1.10.510.10">
    <property type="entry name" value="Transferase(Phosphotransferase) domain 1"/>
    <property type="match status" value="1"/>
</dbReference>
<dbReference type="GO" id="GO:0004674">
    <property type="term" value="F:protein serine/threonine kinase activity"/>
    <property type="evidence" value="ECO:0007669"/>
    <property type="project" value="UniProtKB-KW"/>
</dbReference>